<dbReference type="Proteomes" id="UP000271162">
    <property type="component" value="Unassembled WGS sequence"/>
</dbReference>
<dbReference type="WBParaSite" id="NBR_0001994601-mRNA-1">
    <property type="protein sequence ID" value="NBR_0001994601-mRNA-1"/>
    <property type="gene ID" value="NBR_0001994601"/>
</dbReference>
<keyword evidence="2" id="KW-1185">Reference proteome</keyword>
<proteinExistence type="predicted"/>
<dbReference type="EMBL" id="UYSL01024648">
    <property type="protein sequence ID" value="VDL83683.1"/>
    <property type="molecule type" value="Genomic_DNA"/>
</dbReference>
<reference evidence="3" key="1">
    <citation type="submission" date="2017-02" db="UniProtKB">
        <authorList>
            <consortium name="WormBaseParasite"/>
        </authorList>
    </citation>
    <scope>IDENTIFICATION</scope>
</reference>
<sequence>MKGYVVGSEEKDDVGTEDECWDQTDSSCVAARGNDCRRLSIEALHRSIRPVGCDFCKRGILEEWKMGFGECSQGWTCG</sequence>
<protein>
    <submittedName>
        <fullName evidence="1 3">Uncharacterized protein</fullName>
    </submittedName>
</protein>
<evidence type="ECO:0000313" key="2">
    <source>
        <dbReference type="Proteomes" id="UP000271162"/>
    </source>
</evidence>
<gene>
    <name evidence="1" type="ORF">NBR_LOCUS19947</name>
</gene>
<accession>A0A0N4YRS4</accession>
<name>A0A0N4YRS4_NIPBR</name>
<evidence type="ECO:0000313" key="1">
    <source>
        <dbReference type="EMBL" id="VDL83683.1"/>
    </source>
</evidence>
<organism evidence="3">
    <name type="scientific">Nippostrongylus brasiliensis</name>
    <name type="common">Rat hookworm</name>
    <dbReference type="NCBI Taxonomy" id="27835"/>
    <lineage>
        <taxon>Eukaryota</taxon>
        <taxon>Metazoa</taxon>
        <taxon>Ecdysozoa</taxon>
        <taxon>Nematoda</taxon>
        <taxon>Chromadorea</taxon>
        <taxon>Rhabditida</taxon>
        <taxon>Rhabditina</taxon>
        <taxon>Rhabditomorpha</taxon>
        <taxon>Strongyloidea</taxon>
        <taxon>Heligmosomidae</taxon>
        <taxon>Nippostrongylus</taxon>
    </lineage>
</organism>
<evidence type="ECO:0000313" key="3">
    <source>
        <dbReference type="WBParaSite" id="NBR_0001994601-mRNA-1"/>
    </source>
</evidence>
<reference evidence="1 2" key="2">
    <citation type="submission" date="2018-11" db="EMBL/GenBank/DDBJ databases">
        <authorList>
            <consortium name="Pathogen Informatics"/>
        </authorList>
    </citation>
    <scope>NUCLEOTIDE SEQUENCE [LARGE SCALE GENOMIC DNA]</scope>
</reference>
<dbReference type="AlphaFoldDB" id="A0A0N4YRS4"/>